<evidence type="ECO:0000259" key="8">
    <source>
        <dbReference type="Pfam" id="PF01979"/>
    </source>
</evidence>
<dbReference type="InterPro" id="IPR003764">
    <property type="entry name" value="GlcNAc_6-P_deAcase"/>
</dbReference>
<evidence type="ECO:0000313" key="9">
    <source>
        <dbReference type="EMBL" id="MBE6832622.1"/>
    </source>
</evidence>
<evidence type="ECO:0000256" key="7">
    <source>
        <dbReference type="PIRSR" id="PIRSR038994-3"/>
    </source>
</evidence>
<evidence type="ECO:0000256" key="3">
    <source>
        <dbReference type="ARBA" id="ARBA00022801"/>
    </source>
</evidence>
<feature type="binding site" evidence="7">
    <location>
        <position position="196"/>
    </location>
    <ligand>
        <name>Zn(2+)</name>
        <dbReference type="ChEBI" id="CHEBI:29105"/>
    </ligand>
</feature>
<dbReference type="SUPFAM" id="SSF51338">
    <property type="entry name" value="Composite domain of metallo-dependent hydrolases"/>
    <property type="match status" value="1"/>
</dbReference>
<gene>
    <name evidence="9" type="primary">nagA</name>
    <name evidence="9" type="ORF">E7512_03420</name>
</gene>
<dbReference type="GO" id="GO:0006046">
    <property type="term" value="P:N-acetylglucosamine catabolic process"/>
    <property type="evidence" value="ECO:0007669"/>
    <property type="project" value="TreeGrafter"/>
</dbReference>
<reference evidence="9" key="1">
    <citation type="submission" date="2019-04" db="EMBL/GenBank/DDBJ databases">
        <title>Evolution of Biomass-Degrading Anaerobic Consortia Revealed by Metagenomics.</title>
        <authorList>
            <person name="Peng X."/>
        </authorList>
    </citation>
    <scope>NUCLEOTIDE SEQUENCE</scope>
    <source>
        <strain evidence="9">SIG551</strain>
    </source>
</reference>
<dbReference type="PIRSF" id="PIRSF038994">
    <property type="entry name" value="NagA"/>
    <property type="match status" value="1"/>
</dbReference>
<dbReference type="NCBIfam" id="TIGR00221">
    <property type="entry name" value="nagA"/>
    <property type="match status" value="1"/>
</dbReference>
<dbReference type="PANTHER" id="PTHR11113:SF14">
    <property type="entry name" value="N-ACETYLGLUCOSAMINE-6-PHOSPHATE DEACETYLASE"/>
    <property type="match status" value="1"/>
</dbReference>
<dbReference type="EC" id="3.5.1.25" evidence="9"/>
<keyword evidence="2 7" id="KW-0479">Metal-binding</keyword>
<evidence type="ECO:0000256" key="2">
    <source>
        <dbReference type="ARBA" id="ARBA00022723"/>
    </source>
</evidence>
<dbReference type="Pfam" id="PF01979">
    <property type="entry name" value="Amidohydro_1"/>
    <property type="match status" value="1"/>
</dbReference>
<feature type="binding site" evidence="7">
    <location>
        <position position="131"/>
    </location>
    <ligand>
        <name>Zn(2+)</name>
        <dbReference type="ChEBI" id="CHEBI:29105"/>
    </ligand>
</feature>
<keyword evidence="4 5" id="KW-0119">Carbohydrate metabolism</keyword>
<feature type="domain" description="Amidohydrolase-related" evidence="8">
    <location>
        <begin position="52"/>
        <end position="389"/>
    </location>
</feature>
<evidence type="ECO:0000256" key="4">
    <source>
        <dbReference type="ARBA" id="ARBA00023277"/>
    </source>
</evidence>
<dbReference type="AlphaFoldDB" id="A0A928Q4B9"/>
<sequence>MASILFRNARIVTPTGVTPGELMVEDGVISQVRFDRGIDAPADRIIDAGGRYLSPGFIDIHTHGAGGADFMDGTLDAIYQACRKHMEHGTTSIAPTTITSTKDSLLSFVDLFNQVQLDREDIPNILGLHLEGPYFAYEQRGAQDPKYLRSPDPEEYNEVLRRTDRIIRWSFAVELDGADLFLRTLREHGIISSLAHSDATCPQVFRAYENGISALTHFYSAMSGVRRINAYRVAGAIEAGYLLDDLFVEVIADGKHLPAELLQLIYKIKGPERICLVTDSMRAAGMPDGSYILGNRETGMETIVEDGVAKLPDRSAFAGSVATTDRLVRTMLQMTTAPLHEAVKMMTLTPARLLRIDDRKGSISEGKDADLLLFDENINVETVLVRGRILKEK</sequence>
<accession>A0A928Q4B9</accession>
<dbReference type="InterPro" id="IPR011059">
    <property type="entry name" value="Metal-dep_hydrolase_composite"/>
</dbReference>
<organism evidence="9 10">
    <name type="scientific">Faecalispora sporosphaeroides</name>
    <dbReference type="NCBI Taxonomy" id="1549"/>
    <lineage>
        <taxon>Bacteria</taxon>
        <taxon>Bacillati</taxon>
        <taxon>Bacillota</taxon>
        <taxon>Clostridia</taxon>
        <taxon>Eubacteriales</taxon>
        <taxon>Oscillospiraceae</taxon>
        <taxon>Faecalispora</taxon>
    </lineage>
</organism>
<dbReference type="GO" id="GO:0046872">
    <property type="term" value="F:metal ion binding"/>
    <property type="evidence" value="ECO:0007669"/>
    <property type="project" value="UniProtKB-KW"/>
</dbReference>
<dbReference type="SUPFAM" id="SSF51556">
    <property type="entry name" value="Metallo-dependent hydrolases"/>
    <property type="match status" value="1"/>
</dbReference>
<dbReference type="Proteomes" id="UP000754750">
    <property type="component" value="Unassembled WGS sequence"/>
</dbReference>
<dbReference type="Gene3D" id="2.30.40.10">
    <property type="entry name" value="Urease, subunit C, domain 1"/>
    <property type="match status" value="1"/>
</dbReference>
<name>A0A928Q4B9_9FIRM</name>
<evidence type="ECO:0000256" key="6">
    <source>
        <dbReference type="PIRSR" id="PIRSR038994-1"/>
    </source>
</evidence>
<keyword evidence="3 5" id="KW-0378">Hydrolase</keyword>
<feature type="binding site" evidence="7">
    <location>
        <position position="217"/>
    </location>
    <ligand>
        <name>Zn(2+)</name>
        <dbReference type="ChEBI" id="CHEBI:29105"/>
    </ligand>
</feature>
<dbReference type="CDD" id="cd00854">
    <property type="entry name" value="NagA"/>
    <property type="match status" value="1"/>
</dbReference>
<evidence type="ECO:0000256" key="1">
    <source>
        <dbReference type="ARBA" id="ARBA00010716"/>
    </source>
</evidence>
<dbReference type="InterPro" id="IPR006680">
    <property type="entry name" value="Amidohydro-rel"/>
</dbReference>
<evidence type="ECO:0000313" key="10">
    <source>
        <dbReference type="Proteomes" id="UP000754750"/>
    </source>
</evidence>
<dbReference type="Gene3D" id="3.20.20.140">
    <property type="entry name" value="Metal-dependent hydrolases"/>
    <property type="match status" value="1"/>
</dbReference>
<dbReference type="PANTHER" id="PTHR11113">
    <property type="entry name" value="N-ACETYLGLUCOSAMINE-6-PHOSPHATE DEACETYLASE"/>
    <property type="match status" value="1"/>
</dbReference>
<comment type="caution">
    <text evidence="9">The sequence shown here is derived from an EMBL/GenBank/DDBJ whole genome shotgun (WGS) entry which is preliminary data.</text>
</comment>
<dbReference type="InterPro" id="IPR032466">
    <property type="entry name" value="Metal_Hydrolase"/>
</dbReference>
<proteinExistence type="inferred from homology"/>
<dbReference type="EMBL" id="SVNY01000002">
    <property type="protein sequence ID" value="MBE6832622.1"/>
    <property type="molecule type" value="Genomic_DNA"/>
</dbReference>
<evidence type="ECO:0000256" key="5">
    <source>
        <dbReference type="PIRNR" id="PIRNR038994"/>
    </source>
</evidence>
<feature type="active site" description="Proton donor/acceptor" evidence="6">
    <location>
        <position position="279"/>
    </location>
</feature>
<comment type="cofactor">
    <cofactor evidence="7">
        <name>a divalent metal cation</name>
        <dbReference type="ChEBI" id="CHEBI:60240"/>
    </cofactor>
    <text evidence="7">Binds 1 divalent metal cation per subunit.</text>
</comment>
<dbReference type="GO" id="GO:0008448">
    <property type="term" value="F:N-acetylglucosamine-6-phosphate deacetylase activity"/>
    <property type="evidence" value="ECO:0007669"/>
    <property type="project" value="UniProtKB-EC"/>
</dbReference>
<protein>
    <submittedName>
        <fullName evidence="9">N-acetylglucosamine-6-phosphate deacetylase</fullName>
        <ecNumber evidence="9">3.5.1.25</ecNumber>
    </submittedName>
</protein>
<comment type="similarity">
    <text evidence="1 5">Belongs to the metallo-dependent hydrolases superfamily. NagA family.</text>
</comment>
<dbReference type="RefSeq" id="WP_020073254.1">
    <property type="nucleotide sequence ID" value="NZ_JBKWRC010000001.1"/>
</dbReference>